<sequence length="124" mass="13017">MKCHGAVPVDLCGTRQWGSYKTGIALTGGDSAGSVITSMPSSTVKESVAAMIAGFKGDNPSVSCIRSHNLTSSHLSPFSATLDIWWRERNGVARAGDLSRWSQKIGGAPATQPVSQPTRSAVTR</sequence>
<dbReference type="Proteomes" id="UP001283361">
    <property type="component" value="Unassembled WGS sequence"/>
</dbReference>
<protein>
    <submittedName>
        <fullName evidence="2">Uncharacterized protein</fullName>
    </submittedName>
</protein>
<proteinExistence type="predicted"/>
<accession>A0AAE1DNQ3</accession>
<dbReference type="AlphaFoldDB" id="A0AAE1DNQ3"/>
<feature type="region of interest" description="Disordered" evidence="1">
    <location>
        <begin position="103"/>
        <end position="124"/>
    </location>
</feature>
<comment type="caution">
    <text evidence="2">The sequence shown here is derived from an EMBL/GenBank/DDBJ whole genome shotgun (WGS) entry which is preliminary data.</text>
</comment>
<feature type="compositionally biased region" description="Polar residues" evidence="1">
    <location>
        <begin position="112"/>
        <end position="124"/>
    </location>
</feature>
<evidence type="ECO:0000256" key="1">
    <source>
        <dbReference type="SAM" id="MobiDB-lite"/>
    </source>
</evidence>
<gene>
    <name evidence="2" type="ORF">RRG08_063329</name>
</gene>
<evidence type="ECO:0000313" key="2">
    <source>
        <dbReference type="EMBL" id="KAK3776625.1"/>
    </source>
</evidence>
<organism evidence="2 3">
    <name type="scientific">Elysia crispata</name>
    <name type="common">lettuce slug</name>
    <dbReference type="NCBI Taxonomy" id="231223"/>
    <lineage>
        <taxon>Eukaryota</taxon>
        <taxon>Metazoa</taxon>
        <taxon>Spiralia</taxon>
        <taxon>Lophotrochozoa</taxon>
        <taxon>Mollusca</taxon>
        <taxon>Gastropoda</taxon>
        <taxon>Heterobranchia</taxon>
        <taxon>Euthyneura</taxon>
        <taxon>Panpulmonata</taxon>
        <taxon>Sacoglossa</taxon>
        <taxon>Placobranchoidea</taxon>
        <taxon>Plakobranchidae</taxon>
        <taxon>Elysia</taxon>
    </lineage>
</organism>
<keyword evidence="3" id="KW-1185">Reference proteome</keyword>
<reference evidence="2" key="1">
    <citation type="journal article" date="2023" name="G3 (Bethesda)">
        <title>A reference genome for the long-term kleptoplast-retaining sea slug Elysia crispata morphotype clarki.</title>
        <authorList>
            <person name="Eastman K.E."/>
            <person name="Pendleton A.L."/>
            <person name="Shaikh M.A."/>
            <person name="Suttiyut T."/>
            <person name="Ogas R."/>
            <person name="Tomko P."/>
            <person name="Gavelis G."/>
            <person name="Widhalm J.R."/>
            <person name="Wisecaver J.H."/>
        </authorList>
    </citation>
    <scope>NUCLEOTIDE SEQUENCE</scope>
    <source>
        <strain evidence="2">ECLA1</strain>
    </source>
</reference>
<name>A0AAE1DNQ3_9GAST</name>
<evidence type="ECO:0000313" key="3">
    <source>
        <dbReference type="Proteomes" id="UP001283361"/>
    </source>
</evidence>
<dbReference type="EMBL" id="JAWDGP010003195">
    <property type="protein sequence ID" value="KAK3776625.1"/>
    <property type="molecule type" value="Genomic_DNA"/>
</dbReference>